<dbReference type="Proteomes" id="UP001278766">
    <property type="component" value="Unassembled WGS sequence"/>
</dbReference>
<dbReference type="AlphaFoldDB" id="A0AAE0LQ70"/>
<accession>A0AAE0LQ70</accession>
<organism evidence="2 3">
    <name type="scientific">Chaetomium fimeti</name>
    <dbReference type="NCBI Taxonomy" id="1854472"/>
    <lineage>
        <taxon>Eukaryota</taxon>
        <taxon>Fungi</taxon>
        <taxon>Dikarya</taxon>
        <taxon>Ascomycota</taxon>
        <taxon>Pezizomycotina</taxon>
        <taxon>Sordariomycetes</taxon>
        <taxon>Sordariomycetidae</taxon>
        <taxon>Sordariales</taxon>
        <taxon>Chaetomiaceae</taxon>
        <taxon>Chaetomium</taxon>
    </lineage>
</organism>
<sequence>MQLTTAILSLFAAAASAAPASGSACPAPTRKFGIMALRSASPIHFASVGASQNGIALNLPDNKLDAKCTDGKARKDATFYIKDEELYLYGKGDVVQQFLVDRSGMGQGVVRYFTKGPTPPGGRLEVKGWAIDKNDNLAFNGTGLQACPNTVDGSWNIWLKVVDKPAQQEGCLPFTGRTITAKKPVQCTYSDYVPA</sequence>
<dbReference type="GeneID" id="87840912"/>
<reference evidence="2" key="1">
    <citation type="journal article" date="2023" name="Mol. Phylogenet. Evol.">
        <title>Genome-scale phylogeny and comparative genomics of the fungal order Sordariales.</title>
        <authorList>
            <person name="Hensen N."/>
            <person name="Bonometti L."/>
            <person name="Westerberg I."/>
            <person name="Brannstrom I.O."/>
            <person name="Guillou S."/>
            <person name="Cros-Aarteil S."/>
            <person name="Calhoun S."/>
            <person name="Haridas S."/>
            <person name="Kuo A."/>
            <person name="Mondo S."/>
            <person name="Pangilinan J."/>
            <person name="Riley R."/>
            <person name="LaButti K."/>
            <person name="Andreopoulos B."/>
            <person name="Lipzen A."/>
            <person name="Chen C."/>
            <person name="Yan M."/>
            <person name="Daum C."/>
            <person name="Ng V."/>
            <person name="Clum A."/>
            <person name="Steindorff A."/>
            <person name="Ohm R.A."/>
            <person name="Martin F."/>
            <person name="Silar P."/>
            <person name="Natvig D.O."/>
            <person name="Lalanne C."/>
            <person name="Gautier V."/>
            <person name="Ament-Velasquez S.L."/>
            <person name="Kruys A."/>
            <person name="Hutchinson M.I."/>
            <person name="Powell A.J."/>
            <person name="Barry K."/>
            <person name="Miller A.N."/>
            <person name="Grigoriev I.V."/>
            <person name="Debuchy R."/>
            <person name="Gladieux P."/>
            <person name="Hiltunen Thoren M."/>
            <person name="Johannesson H."/>
        </authorList>
    </citation>
    <scope>NUCLEOTIDE SEQUENCE</scope>
    <source>
        <strain evidence="2">CBS 168.71</strain>
    </source>
</reference>
<evidence type="ECO:0000256" key="1">
    <source>
        <dbReference type="SAM" id="SignalP"/>
    </source>
</evidence>
<feature type="signal peptide" evidence="1">
    <location>
        <begin position="1"/>
        <end position="17"/>
    </location>
</feature>
<dbReference type="RefSeq" id="XP_062657290.1">
    <property type="nucleotide sequence ID" value="XM_062803964.1"/>
</dbReference>
<evidence type="ECO:0000313" key="3">
    <source>
        <dbReference type="Proteomes" id="UP001278766"/>
    </source>
</evidence>
<keyword evidence="1" id="KW-0732">Signal</keyword>
<evidence type="ECO:0008006" key="4">
    <source>
        <dbReference type="Google" id="ProtNLM"/>
    </source>
</evidence>
<proteinExistence type="predicted"/>
<protein>
    <recommendedName>
        <fullName evidence="4">Cell wall protein PhiA</fullName>
    </recommendedName>
</protein>
<comment type="caution">
    <text evidence="2">The sequence shown here is derived from an EMBL/GenBank/DDBJ whole genome shotgun (WGS) entry which is preliminary data.</text>
</comment>
<gene>
    <name evidence="2" type="ORF">B0H64DRAFT_398666</name>
</gene>
<dbReference type="EMBL" id="JAUEPN010000005">
    <property type="protein sequence ID" value="KAK3293776.1"/>
    <property type="molecule type" value="Genomic_DNA"/>
</dbReference>
<keyword evidence="3" id="KW-1185">Reference proteome</keyword>
<name>A0AAE0LQ70_9PEZI</name>
<reference evidence="2" key="2">
    <citation type="submission" date="2023-06" db="EMBL/GenBank/DDBJ databases">
        <authorList>
            <consortium name="Lawrence Berkeley National Laboratory"/>
            <person name="Haridas S."/>
            <person name="Hensen N."/>
            <person name="Bonometti L."/>
            <person name="Westerberg I."/>
            <person name="Brannstrom I.O."/>
            <person name="Guillou S."/>
            <person name="Cros-Aarteil S."/>
            <person name="Calhoun S."/>
            <person name="Kuo A."/>
            <person name="Mondo S."/>
            <person name="Pangilinan J."/>
            <person name="Riley R."/>
            <person name="Labutti K."/>
            <person name="Andreopoulos B."/>
            <person name="Lipzen A."/>
            <person name="Chen C."/>
            <person name="Yanf M."/>
            <person name="Daum C."/>
            <person name="Ng V."/>
            <person name="Clum A."/>
            <person name="Steindorff A."/>
            <person name="Ohm R."/>
            <person name="Martin F."/>
            <person name="Silar P."/>
            <person name="Natvig D."/>
            <person name="Lalanne C."/>
            <person name="Gautier V."/>
            <person name="Ament-Velasquez S.L."/>
            <person name="Kruys A."/>
            <person name="Hutchinson M.I."/>
            <person name="Powell A.J."/>
            <person name="Barry K."/>
            <person name="Miller A.N."/>
            <person name="Grigoriev I.V."/>
            <person name="Debuchy R."/>
            <person name="Gladieux P."/>
            <person name="Thoren M.H."/>
            <person name="Johannesson H."/>
        </authorList>
    </citation>
    <scope>NUCLEOTIDE SEQUENCE</scope>
    <source>
        <strain evidence="2">CBS 168.71</strain>
    </source>
</reference>
<feature type="chain" id="PRO_5041979242" description="Cell wall protein PhiA" evidence="1">
    <location>
        <begin position="18"/>
        <end position="195"/>
    </location>
</feature>
<evidence type="ECO:0000313" key="2">
    <source>
        <dbReference type="EMBL" id="KAK3293776.1"/>
    </source>
</evidence>